<sequence>MIDFKFNYPLSDAHHDLLINELSSMDLTKINLGMNAIAGNYQDREIAAEWMSKSGYKVSPKSLFAACGGHNALAAIFLAAGLSGKSIIVDAITYNGVINLAGMLNITLIPCSIDDNGMIPEALREIGSTQQAAAIYLMPTIHNPLCFTMPLDRRLAIVEIAREFNLLLIDDDAYGFLESNAPLNFADLAPERAFYIYSFSKSIASGVKTSYIIVPPKWQSNIESALRLTASGSVSLFTGLISKLIQSDLIDRIIEEKRKEAVKRQAIVKEVFKSIPYISQPSSYHLWLPLPERSDIQKLEETLSEKGVDVVTSHAYRIEKNAKYSGIRIALGNVSDPGTIRKGLTIIAENRDL</sequence>
<dbReference type="AlphaFoldDB" id="A0A5R9K906"/>
<dbReference type="Proteomes" id="UP000309788">
    <property type="component" value="Unassembled WGS sequence"/>
</dbReference>
<organism evidence="2 3">
    <name type="scientific">Dyadobacter sediminis</name>
    <dbReference type="NCBI Taxonomy" id="1493691"/>
    <lineage>
        <taxon>Bacteria</taxon>
        <taxon>Pseudomonadati</taxon>
        <taxon>Bacteroidota</taxon>
        <taxon>Cytophagia</taxon>
        <taxon>Cytophagales</taxon>
        <taxon>Spirosomataceae</taxon>
        <taxon>Dyadobacter</taxon>
    </lineage>
</organism>
<dbReference type="GO" id="GO:0008483">
    <property type="term" value="F:transaminase activity"/>
    <property type="evidence" value="ECO:0007669"/>
    <property type="project" value="UniProtKB-KW"/>
</dbReference>
<accession>A0A5R9K906</accession>
<dbReference type="InterPro" id="IPR004839">
    <property type="entry name" value="Aminotransferase_I/II_large"/>
</dbReference>
<dbReference type="InterPro" id="IPR015422">
    <property type="entry name" value="PyrdxlP-dep_Trfase_small"/>
</dbReference>
<dbReference type="InterPro" id="IPR015424">
    <property type="entry name" value="PyrdxlP-dep_Trfase"/>
</dbReference>
<dbReference type="Gene3D" id="3.40.640.10">
    <property type="entry name" value="Type I PLP-dependent aspartate aminotransferase-like (Major domain)"/>
    <property type="match status" value="1"/>
</dbReference>
<dbReference type="InterPro" id="IPR015421">
    <property type="entry name" value="PyrdxlP-dep_Trfase_major"/>
</dbReference>
<feature type="domain" description="Aminotransferase class I/classII large" evidence="1">
    <location>
        <begin position="38"/>
        <end position="331"/>
    </location>
</feature>
<dbReference type="EMBL" id="VCEI01000028">
    <property type="protein sequence ID" value="TLU90554.1"/>
    <property type="molecule type" value="Genomic_DNA"/>
</dbReference>
<proteinExistence type="predicted"/>
<dbReference type="Pfam" id="PF00155">
    <property type="entry name" value="Aminotran_1_2"/>
    <property type="match status" value="1"/>
</dbReference>
<dbReference type="Gene3D" id="3.90.1150.10">
    <property type="entry name" value="Aspartate Aminotransferase, domain 1"/>
    <property type="match status" value="1"/>
</dbReference>
<evidence type="ECO:0000313" key="3">
    <source>
        <dbReference type="Proteomes" id="UP000309788"/>
    </source>
</evidence>
<dbReference type="SUPFAM" id="SSF53383">
    <property type="entry name" value="PLP-dependent transferases"/>
    <property type="match status" value="1"/>
</dbReference>
<keyword evidence="3" id="KW-1185">Reference proteome</keyword>
<protein>
    <submittedName>
        <fullName evidence="2">PLP-dependent aminotransferase family protein</fullName>
    </submittedName>
</protein>
<reference evidence="2 3" key="1">
    <citation type="submission" date="2019-05" db="EMBL/GenBank/DDBJ databases">
        <authorList>
            <person name="Qu J.-H."/>
        </authorList>
    </citation>
    <scope>NUCLEOTIDE SEQUENCE [LARGE SCALE GENOMIC DNA]</scope>
    <source>
        <strain evidence="2 3">Z12</strain>
    </source>
</reference>
<dbReference type="CDD" id="cd00609">
    <property type="entry name" value="AAT_like"/>
    <property type="match status" value="1"/>
</dbReference>
<name>A0A5R9K906_9BACT</name>
<dbReference type="PANTHER" id="PTHR46577:SF1">
    <property type="entry name" value="HTH-TYPE TRANSCRIPTIONAL REGULATORY PROTEIN GABR"/>
    <property type="match status" value="1"/>
</dbReference>
<dbReference type="InterPro" id="IPR051446">
    <property type="entry name" value="HTH_trans_reg/aminotransferase"/>
</dbReference>
<evidence type="ECO:0000313" key="2">
    <source>
        <dbReference type="EMBL" id="TLU90554.1"/>
    </source>
</evidence>
<keyword evidence="2" id="KW-0808">Transferase</keyword>
<dbReference type="OrthoDB" id="9808770at2"/>
<evidence type="ECO:0000259" key="1">
    <source>
        <dbReference type="Pfam" id="PF00155"/>
    </source>
</evidence>
<gene>
    <name evidence="2" type="ORF">FEM55_18535</name>
</gene>
<comment type="caution">
    <text evidence="2">The sequence shown here is derived from an EMBL/GenBank/DDBJ whole genome shotgun (WGS) entry which is preliminary data.</text>
</comment>
<dbReference type="GO" id="GO:0030170">
    <property type="term" value="F:pyridoxal phosphate binding"/>
    <property type="evidence" value="ECO:0007669"/>
    <property type="project" value="InterPro"/>
</dbReference>
<dbReference type="PANTHER" id="PTHR46577">
    <property type="entry name" value="HTH-TYPE TRANSCRIPTIONAL REGULATORY PROTEIN GABR"/>
    <property type="match status" value="1"/>
</dbReference>
<keyword evidence="2" id="KW-0032">Aminotransferase</keyword>